<evidence type="ECO:0000313" key="2">
    <source>
        <dbReference type="EMBL" id="EDM08500.1"/>
    </source>
</evidence>
<reference evidence="3" key="2">
    <citation type="submission" date="2005-07" db="EMBL/GenBank/DDBJ databases">
        <authorList>
            <person name="Mural R.J."/>
            <person name="Li P.W."/>
            <person name="Adams M.D."/>
            <person name="Amanatides P.G."/>
            <person name="Baden-Tillson H."/>
            <person name="Barnstead M."/>
            <person name="Chin S.H."/>
            <person name="Dew I."/>
            <person name="Evans C.A."/>
            <person name="Ferriera S."/>
            <person name="Flanigan M."/>
            <person name="Fosler C."/>
            <person name="Glodek A."/>
            <person name="Gu Z."/>
            <person name="Holt R.A."/>
            <person name="Jennings D."/>
            <person name="Kraft C.L."/>
            <person name="Lu F."/>
            <person name="Nguyen T."/>
            <person name="Nusskern D.R."/>
            <person name="Pfannkoch C.M."/>
            <person name="Sitter C."/>
            <person name="Sutton G.G."/>
            <person name="Venter J.C."/>
            <person name="Wang Z."/>
            <person name="Woodage T."/>
            <person name="Zheng X.H."/>
            <person name="Zhong F."/>
        </authorList>
    </citation>
    <scope>NUCLEOTIDE SEQUENCE</scope>
    <source>
        <strain evidence="3">BN</strain>
        <strain evidence="4">BN, Sprague-Dawley</strain>
    </source>
</reference>
<name>A6JBX4_RAT</name>
<gene>
    <name evidence="3" type="ORF">rCG_24548</name>
</gene>
<dbReference type="AlphaFoldDB" id="A6JBX4"/>
<reference evidence="3" key="1">
    <citation type="journal article" date="2005" name="Genome Res.">
        <title>Gene and alternative splicing annotation with AIR.</title>
        <authorList>
            <person name="Florea L."/>
            <person name="Di Francesco V."/>
            <person name="Miller J."/>
            <person name="Turner R."/>
            <person name="Yao A."/>
            <person name="Harris M."/>
            <person name="Walenz B."/>
            <person name="Mobarry C."/>
            <person name="Merkulov G.V."/>
            <person name="Charlab R."/>
            <person name="Dew I."/>
            <person name="Deng Z."/>
            <person name="Istrail S."/>
            <person name="Li P."/>
            <person name="Sutton G."/>
        </authorList>
    </citation>
    <scope>NUCLEOTIDE SEQUENCE</scope>
    <source>
        <strain evidence="3">BN</strain>
    </source>
</reference>
<organism evidence="3 4">
    <name type="scientific">Rattus norvegicus</name>
    <name type="common">Rat</name>
    <dbReference type="NCBI Taxonomy" id="10116"/>
    <lineage>
        <taxon>Eukaryota</taxon>
        <taxon>Metazoa</taxon>
        <taxon>Chordata</taxon>
        <taxon>Craniata</taxon>
        <taxon>Vertebrata</taxon>
        <taxon>Euteleostomi</taxon>
        <taxon>Mammalia</taxon>
        <taxon>Eutheria</taxon>
        <taxon>Euarchontoglires</taxon>
        <taxon>Glires</taxon>
        <taxon>Rodentia</taxon>
        <taxon>Myomorpha</taxon>
        <taxon>Muroidea</taxon>
        <taxon>Muridae</taxon>
        <taxon>Murinae</taxon>
        <taxon>Rattus</taxon>
    </lineage>
</organism>
<feature type="region of interest" description="Disordered" evidence="1">
    <location>
        <begin position="1"/>
        <end position="54"/>
    </location>
</feature>
<protein>
    <submittedName>
        <fullName evidence="3">RCG24548, isoform CRA_a</fullName>
    </submittedName>
</protein>
<evidence type="ECO:0000313" key="3">
    <source>
        <dbReference type="EMBL" id="EDM08501.1"/>
    </source>
</evidence>
<dbReference type="Proteomes" id="UP000234681">
    <property type="component" value="Chromosome 1"/>
</dbReference>
<reference evidence="4" key="3">
    <citation type="submission" date="2005-09" db="EMBL/GenBank/DDBJ databases">
        <authorList>
            <person name="Mural R.J."/>
            <person name="Li P.W."/>
            <person name="Adams M.D."/>
            <person name="Amanatides P.G."/>
            <person name="Baden-Tillson H."/>
            <person name="Barnstead M."/>
            <person name="Chin S.H."/>
            <person name="Dew I."/>
            <person name="Evans C.A."/>
            <person name="Ferriera S."/>
            <person name="Flanigan M."/>
            <person name="Fosler C."/>
            <person name="Glodek A."/>
            <person name="Gu Z."/>
            <person name="Holt R.A."/>
            <person name="Jennings D."/>
            <person name="Kraft C.L."/>
            <person name="Lu F."/>
            <person name="Nguyen T."/>
            <person name="Nusskern D.R."/>
            <person name="Pfannkoch C.M."/>
            <person name="Sitter C."/>
            <person name="Sutton G.G."/>
            <person name="Venter J.C."/>
            <person name="Wang Z."/>
            <person name="Woodage T."/>
            <person name="Zheng X.H."/>
            <person name="Zhong F."/>
        </authorList>
    </citation>
    <scope>NUCLEOTIDE SEQUENCE [LARGE SCALE GENOMIC DNA]</scope>
    <source>
        <strain evidence="2">BN</strain>
        <strain evidence="4">BN, Sprague-Dawley</strain>
    </source>
</reference>
<evidence type="ECO:0000313" key="4">
    <source>
        <dbReference type="Proteomes" id="UP000234681"/>
    </source>
</evidence>
<dbReference type="EMBL" id="CH473980">
    <property type="protein sequence ID" value="EDM08501.1"/>
    <property type="molecule type" value="Genomic_DNA"/>
</dbReference>
<dbReference type="EMBL" id="CH473980">
    <property type="protein sequence ID" value="EDM08500.1"/>
    <property type="molecule type" value="Genomic_DNA"/>
</dbReference>
<evidence type="ECO:0000256" key="1">
    <source>
        <dbReference type="SAM" id="MobiDB-lite"/>
    </source>
</evidence>
<proteinExistence type="predicted"/>
<feature type="compositionally biased region" description="Polar residues" evidence="1">
    <location>
        <begin position="30"/>
        <end position="40"/>
    </location>
</feature>
<accession>A6JBX4</accession>
<sequence length="99" mass="11072">MRDLKNGLRHPFNQHSIEEDEPVFKGDQSLLHSSPHSMAQSSPESPPASPFKGSSLSISNSSLHCHRILESGLHFEIFVSTGSFFFFLQPVCFILLSEE</sequence>